<evidence type="ECO:0000313" key="4">
    <source>
        <dbReference type="EMBL" id="MCH6161026.1"/>
    </source>
</evidence>
<comment type="caution">
    <text evidence="4">The sequence shown here is derived from an EMBL/GenBank/DDBJ whole genome shotgun (WGS) entry which is preliminary data.</text>
</comment>
<feature type="chain" id="PRO_5045641004" evidence="3">
    <location>
        <begin position="35"/>
        <end position="309"/>
    </location>
</feature>
<dbReference type="Proteomes" id="UP001166784">
    <property type="component" value="Unassembled WGS sequence"/>
</dbReference>
<keyword evidence="5" id="KW-1185">Reference proteome</keyword>
<dbReference type="NCBIfam" id="NF040603">
    <property type="entry name" value="choice_anch_P"/>
    <property type="match status" value="1"/>
</dbReference>
<keyword evidence="2" id="KW-1133">Transmembrane helix</keyword>
<evidence type="ECO:0000256" key="3">
    <source>
        <dbReference type="SAM" id="SignalP"/>
    </source>
</evidence>
<evidence type="ECO:0000313" key="5">
    <source>
        <dbReference type="Proteomes" id="UP001166784"/>
    </source>
</evidence>
<organism evidence="4 5">
    <name type="scientific">Streptomyces marispadix</name>
    <dbReference type="NCBI Taxonomy" id="2922868"/>
    <lineage>
        <taxon>Bacteria</taxon>
        <taxon>Bacillati</taxon>
        <taxon>Actinomycetota</taxon>
        <taxon>Actinomycetes</taxon>
        <taxon>Kitasatosporales</taxon>
        <taxon>Streptomycetaceae</taxon>
        <taxon>Streptomyces</taxon>
    </lineage>
</organism>
<evidence type="ECO:0000256" key="2">
    <source>
        <dbReference type="SAM" id="Phobius"/>
    </source>
</evidence>
<feature type="signal peptide" evidence="3">
    <location>
        <begin position="1"/>
        <end position="34"/>
    </location>
</feature>
<protein>
    <submittedName>
        <fullName evidence="4">LPXTG cell wall anchor domain-containing protein</fullName>
    </submittedName>
</protein>
<gene>
    <name evidence="4" type="ORF">MMA15_11615</name>
</gene>
<keyword evidence="2" id="KW-0472">Membrane</keyword>
<reference evidence="4" key="1">
    <citation type="submission" date="2022-03" db="EMBL/GenBank/DDBJ databases">
        <authorList>
            <person name="Santos J.D.N."/>
            <person name="Kallscheuer N."/>
            <person name="Jogler C."/>
            <person name="Lage O.M."/>
        </authorList>
    </citation>
    <scope>NUCLEOTIDE SEQUENCE</scope>
    <source>
        <strain evidence="4">M600PL45_2</strain>
    </source>
</reference>
<name>A0ABS9SXL7_9ACTN</name>
<reference evidence="4" key="2">
    <citation type="journal article" date="2023" name="Int. J. Syst. Evol. Microbiol.">
        <title>Streptomyces marispadix sp. nov., isolated from marine beach sediment of the Northern Coast of Portugal.</title>
        <authorList>
            <person name="dos Santos J.D.N."/>
            <person name="Vitorino I.R."/>
            <person name="Kallscheuer N."/>
            <person name="Srivastava A."/>
            <person name="Krautwurst S."/>
            <person name="Marz M."/>
            <person name="Jogler C."/>
            <person name="Lobo Da Cunha A."/>
            <person name="Catita J."/>
            <person name="Goncalves H."/>
            <person name="Gonzalez I."/>
            <person name="Reyes F."/>
            <person name="Lage O.M."/>
        </authorList>
    </citation>
    <scope>NUCLEOTIDE SEQUENCE</scope>
    <source>
        <strain evidence="4">M600PL45_2</strain>
    </source>
</reference>
<dbReference type="NCBIfam" id="TIGR01167">
    <property type="entry name" value="LPXTG_anchor"/>
    <property type="match status" value="1"/>
</dbReference>
<keyword evidence="2" id="KW-0812">Transmembrane</keyword>
<dbReference type="InterPro" id="IPR048202">
    <property type="entry name" value="SCO1860-like"/>
</dbReference>
<evidence type="ECO:0000256" key="1">
    <source>
        <dbReference type="SAM" id="MobiDB-lite"/>
    </source>
</evidence>
<accession>A0ABS9SXL7</accession>
<feature type="compositionally biased region" description="Gly residues" evidence="1">
    <location>
        <begin position="245"/>
        <end position="265"/>
    </location>
</feature>
<dbReference type="NCBIfam" id="NF041528">
    <property type="entry name" value="strep_LAETG"/>
    <property type="match status" value="1"/>
</dbReference>
<sequence length="309" mass="30355">MIMHVLGSRARRSALLGAATVMVGGAMFTAPAHAAPVDGDSQSTGKATATAARADLDVSVADAAKVPVRASLNAVRAPQDAEKKLLTAEVNGANKGQPIRLVQADVARSRAKAGTERSVGNVKLVGLKAFAPGLPGTPLVSADLLTASASCAAGEKPVANADLENVTVLGKPVKINGVGSQQIKLPGLGSVDVGVEQETTKTASGAATALKLSYELNPAKLNVVKAAGEIVLSEATCETPKGDGGDGGNGGGGNEPGPQTGGGDGGSDDGLAETGGNSATPIIAGVGALLVAGGGAMYLIRRRSARSNG</sequence>
<feature type="region of interest" description="Disordered" evidence="1">
    <location>
        <begin position="237"/>
        <end position="276"/>
    </location>
</feature>
<dbReference type="NCBIfam" id="NF041527">
    <property type="entry name" value="SCO1860_LAETG"/>
    <property type="match status" value="1"/>
</dbReference>
<dbReference type="EMBL" id="JAKWJU010000002">
    <property type="protein sequence ID" value="MCH6161026.1"/>
    <property type="molecule type" value="Genomic_DNA"/>
</dbReference>
<feature type="transmembrane region" description="Helical" evidence="2">
    <location>
        <begin position="282"/>
        <end position="300"/>
    </location>
</feature>
<keyword evidence="3" id="KW-0732">Signal</keyword>
<proteinExistence type="predicted"/>